<feature type="domain" description="F1F0-ATP synthase subunit delta C-terminal" evidence="16">
    <location>
        <begin position="122"/>
        <end position="162"/>
    </location>
</feature>
<dbReference type="InterPro" id="IPR048938">
    <property type="entry name" value="ATPD_C_fung"/>
</dbReference>
<accession>A0A430LJM7</accession>
<comment type="caution">
    <text evidence="17">The sequence shown here is derived from an EMBL/GenBank/DDBJ whole genome shotgun (WGS) entry which is preliminary data.</text>
</comment>
<feature type="compositionally biased region" description="Basic and acidic residues" evidence="14">
    <location>
        <begin position="808"/>
        <end position="817"/>
    </location>
</feature>
<keyword evidence="18" id="KW-1185">Reference proteome</keyword>
<dbReference type="PANTHER" id="PTHR13822:SF7">
    <property type="entry name" value="ATP SYNTHASE SUBUNIT DELTA, MITOCHONDRIAL"/>
    <property type="match status" value="1"/>
</dbReference>
<dbReference type="CDD" id="cd12152">
    <property type="entry name" value="F1-ATPase_delta"/>
    <property type="match status" value="1"/>
</dbReference>
<organism evidence="17 18">
    <name type="scientific">Fusarium euwallaceae</name>
    <dbReference type="NCBI Taxonomy" id="1147111"/>
    <lineage>
        <taxon>Eukaryota</taxon>
        <taxon>Fungi</taxon>
        <taxon>Dikarya</taxon>
        <taxon>Ascomycota</taxon>
        <taxon>Pezizomycotina</taxon>
        <taxon>Sordariomycetes</taxon>
        <taxon>Hypocreomycetidae</taxon>
        <taxon>Hypocreales</taxon>
        <taxon>Nectriaceae</taxon>
        <taxon>Fusarium</taxon>
        <taxon>Fusarium solani species complex</taxon>
    </lineage>
</organism>
<dbReference type="Pfam" id="PF21334">
    <property type="entry name" value="ATPD_C_fung"/>
    <property type="match status" value="1"/>
</dbReference>
<feature type="compositionally biased region" description="Low complexity" evidence="14">
    <location>
        <begin position="441"/>
        <end position="450"/>
    </location>
</feature>
<evidence type="ECO:0000256" key="3">
    <source>
        <dbReference type="ARBA" id="ARBA00016960"/>
    </source>
</evidence>
<proteinExistence type="inferred from homology"/>
<feature type="compositionally biased region" description="Polar residues" evidence="14">
    <location>
        <begin position="859"/>
        <end position="868"/>
    </location>
</feature>
<comment type="subcellular location">
    <subcellularLocation>
        <location evidence="1">Mitochondrion inner membrane</location>
    </subcellularLocation>
</comment>
<keyword evidence="10" id="KW-0472">Membrane</keyword>
<evidence type="ECO:0000313" key="18">
    <source>
        <dbReference type="Proteomes" id="UP000287124"/>
    </source>
</evidence>
<feature type="region of interest" description="Disordered" evidence="14">
    <location>
        <begin position="191"/>
        <end position="255"/>
    </location>
</feature>
<feature type="region of interest" description="Disordered" evidence="14">
    <location>
        <begin position="780"/>
        <end position="819"/>
    </location>
</feature>
<feature type="compositionally biased region" description="Low complexity" evidence="14">
    <location>
        <begin position="273"/>
        <end position="285"/>
    </location>
</feature>
<dbReference type="Proteomes" id="UP000287124">
    <property type="component" value="Unassembled WGS sequence"/>
</dbReference>
<feature type="region of interest" description="Disordered" evidence="14">
    <location>
        <begin position="403"/>
        <end position="500"/>
    </location>
</feature>
<evidence type="ECO:0000256" key="4">
    <source>
        <dbReference type="ARBA" id="ARBA00022448"/>
    </source>
</evidence>
<dbReference type="HAMAP" id="MF_00530">
    <property type="entry name" value="ATP_synth_epsil_bac"/>
    <property type="match status" value="1"/>
</dbReference>
<evidence type="ECO:0000256" key="8">
    <source>
        <dbReference type="ARBA" id="ARBA00023065"/>
    </source>
</evidence>
<name>A0A430LJM7_9HYPO</name>
<keyword evidence="7" id="KW-0809">Transit peptide</keyword>
<dbReference type="InterPro" id="IPR001469">
    <property type="entry name" value="ATP_synth_F1_dsu/esu"/>
</dbReference>
<sequence length="1115" mass="123613">MNSLRFARAALRARPAAIRVPLQRRTYAEAVPDKIKLSLALPHQAIYKSQDVVQVNIPAESGEMGVLANHVPSIEQLKPGLVEVIEESGGAKQFFLSGGFATVQPNSVLSINAVEGFPLEDFSADAVRAQIAEAQKVASGSGSEQDIAEAKIELEVLETLAAHKSEWIPPGIVGDRIRQLRKIVSQQASDDEASIAAQREHSGFGKPASRNIVIGEETPSLPLEKTHFDMKPRRTSQTPNAPGDPQIGHRISEPNLGSIRSSLSAAELRAGRSSLLPKKSSTTTRRSSRCHVTEEPCAAEPSVLAKAFTSPIPSTYDSVTVSSTERRRDAMDIFEQYGIPRPEGWLSEEDSGTAEPPDDARIKTFQVCHSCGAPLSSQRYCLHCGHDSCLKCTGNALDESSEREHGHSLEQHQEQHQEQHTTKHCSKESTHATAEEEQSHVHTTQVTVRTTRLREASRFTSGQETPRTPHWVERTSRRRFRTTQNAPKPTLKKTIAAPTAVSSSVKNNPFYMADMEAKAHAPEPTTTPRTVQAKRPTRLSDCVPHGPGLDSSSDNDAEEKCSDPGCRATHAGHHPVRHSIECAARRSLKGQITEDDELEVIDMDEEKELQRPKNSPLHSSLENKIDQLYHHAEDLHHSQHIMEHLAAGTRQLERSAVTRQRRADRKDALSRMADHGLDIPSRSPGDHQLSQDEITSVGEETVEHSLSTDIKAPEAAEEHTLAADPAIERDLSPRSHLLLDDVRTKVARLLKAHSISQDRVIEAKGRPVGRLRQSFPFAKTTSSTKPLLQPKPLPLSLGEQKNVSKTYTSREQKEASPVREQNLVTDTHTRVHAAHTALSSKRGTRHIPPRIEDPEQDSVESNGISSWRKQLRKVTKSEDVNRDRQLTPPVVKWRRSLSRIRRTPNSDAEKKDNCLFCYPSRSPSPKPGEGVAQLSAEVQPREAHDATHGIAVESSTPRLRVMEVEQSLARKSAEDLLEESRHKTQQEEVVATREMKSMKHCKTTSHSSYKETETVTEIHNPKPVIPYNHVCAWRTRYMDLSTEVDQLKSEASSRAVVDQATEQPRDQGGVDVGVGTSFSHKCPDIDIEGLTIVMHMRGKDDLVINTKLKDSARRG</sequence>
<evidence type="ECO:0000256" key="6">
    <source>
        <dbReference type="ARBA" id="ARBA00022792"/>
    </source>
</evidence>
<keyword evidence="5" id="KW-0375">Hydrogen ion transport</keyword>
<keyword evidence="6" id="KW-0999">Mitochondrion inner membrane</keyword>
<feature type="region of interest" description="Disordered" evidence="14">
    <location>
        <begin position="836"/>
        <end position="881"/>
    </location>
</feature>
<keyword evidence="12" id="KW-0066">ATP synthesis</keyword>
<evidence type="ECO:0000256" key="1">
    <source>
        <dbReference type="ARBA" id="ARBA00004273"/>
    </source>
</evidence>
<reference evidence="17 18" key="1">
    <citation type="submission" date="2017-06" db="EMBL/GenBank/DDBJ databases">
        <title>Comparative genomic analysis of Ambrosia Fusariam Clade fungi.</title>
        <authorList>
            <person name="Stajich J.E."/>
            <person name="Carrillo J."/>
            <person name="Kijimoto T."/>
            <person name="Eskalen A."/>
            <person name="O'Donnell K."/>
            <person name="Kasson M."/>
        </authorList>
    </citation>
    <scope>NUCLEOTIDE SEQUENCE [LARGE SCALE GENOMIC DNA]</scope>
    <source>
        <strain evidence="17 18">UCR1854</strain>
    </source>
</reference>
<evidence type="ECO:0000256" key="2">
    <source>
        <dbReference type="ARBA" id="ARBA00005712"/>
    </source>
</evidence>
<evidence type="ECO:0000256" key="14">
    <source>
        <dbReference type="SAM" id="MobiDB-lite"/>
    </source>
</evidence>
<protein>
    <recommendedName>
        <fullName evidence="3">ATP synthase subunit delta, mitochondrial</fullName>
    </recommendedName>
    <alternativeName>
        <fullName evidence="13">F-ATPase delta subunit</fullName>
    </alternativeName>
</protein>
<feature type="compositionally biased region" description="Basic and acidic residues" evidence="14">
    <location>
        <begin position="976"/>
        <end position="997"/>
    </location>
</feature>
<feature type="region of interest" description="Disordered" evidence="14">
    <location>
        <begin position="976"/>
        <end position="1015"/>
    </location>
</feature>
<dbReference type="PANTHER" id="PTHR13822">
    <property type="entry name" value="ATP SYNTHASE DELTA/EPSILON CHAIN"/>
    <property type="match status" value="1"/>
</dbReference>
<keyword evidence="4" id="KW-0813">Transport</keyword>
<evidence type="ECO:0000256" key="12">
    <source>
        <dbReference type="ARBA" id="ARBA00023310"/>
    </source>
</evidence>
<feature type="region of interest" description="Disordered" evidence="14">
    <location>
        <begin position="270"/>
        <end position="293"/>
    </location>
</feature>
<keyword evidence="11" id="KW-0139">CF(1)</keyword>
<evidence type="ECO:0000256" key="13">
    <source>
        <dbReference type="ARBA" id="ARBA00031669"/>
    </source>
</evidence>
<evidence type="ECO:0000259" key="16">
    <source>
        <dbReference type="Pfam" id="PF21334"/>
    </source>
</evidence>
<dbReference type="GO" id="GO:0045259">
    <property type="term" value="C:proton-transporting ATP synthase complex"/>
    <property type="evidence" value="ECO:0007669"/>
    <property type="project" value="UniProtKB-KW"/>
</dbReference>
<keyword evidence="9" id="KW-0496">Mitochondrion</keyword>
<dbReference type="GO" id="GO:0046933">
    <property type="term" value="F:proton-transporting ATP synthase activity, rotational mechanism"/>
    <property type="evidence" value="ECO:0007669"/>
    <property type="project" value="InterPro"/>
</dbReference>
<feature type="domain" description="ATP synthase F1 complex delta/epsilon subunit N-terminal" evidence="15">
    <location>
        <begin position="36"/>
        <end position="108"/>
    </location>
</feature>
<dbReference type="InterPro" id="IPR020546">
    <property type="entry name" value="ATP_synth_F1_dsu/esu_N"/>
</dbReference>
<evidence type="ECO:0000256" key="5">
    <source>
        <dbReference type="ARBA" id="ARBA00022781"/>
    </source>
</evidence>
<evidence type="ECO:0000256" key="11">
    <source>
        <dbReference type="ARBA" id="ARBA00023196"/>
    </source>
</evidence>
<evidence type="ECO:0000259" key="15">
    <source>
        <dbReference type="Pfam" id="PF02823"/>
    </source>
</evidence>
<dbReference type="GO" id="GO:0005743">
    <property type="term" value="C:mitochondrial inner membrane"/>
    <property type="evidence" value="ECO:0007669"/>
    <property type="project" value="UniProtKB-SubCell"/>
</dbReference>
<evidence type="ECO:0000256" key="9">
    <source>
        <dbReference type="ARBA" id="ARBA00023128"/>
    </source>
</evidence>
<dbReference type="InterPro" id="IPR036771">
    <property type="entry name" value="ATPsynth_dsu/esu_N"/>
</dbReference>
<gene>
    <name evidence="17" type="ORF">BHE90_009603</name>
</gene>
<feature type="region of interest" description="Disordered" evidence="14">
    <location>
        <begin position="517"/>
        <end position="560"/>
    </location>
</feature>
<evidence type="ECO:0000256" key="7">
    <source>
        <dbReference type="ARBA" id="ARBA00022946"/>
    </source>
</evidence>
<feature type="region of interest" description="Disordered" evidence="14">
    <location>
        <begin position="901"/>
        <end position="934"/>
    </location>
</feature>
<dbReference type="AlphaFoldDB" id="A0A430LJM7"/>
<dbReference type="Gene3D" id="6.10.140.880">
    <property type="match status" value="1"/>
</dbReference>
<evidence type="ECO:0000313" key="17">
    <source>
        <dbReference type="EMBL" id="RTE75938.1"/>
    </source>
</evidence>
<dbReference type="Gene3D" id="2.60.15.10">
    <property type="entry name" value="F0F1 ATP synthase delta/epsilon subunit, N-terminal"/>
    <property type="match status" value="1"/>
</dbReference>
<dbReference type="EMBL" id="MIKF01000170">
    <property type="protein sequence ID" value="RTE75938.1"/>
    <property type="molecule type" value="Genomic_DNA"/>
</dbReference>
<feature type="compositionally biased region" description="Basic and acidic residues" evidence="14">
    <location>
        <begin position="403"/>
        <end position="440"/>
    </location>
</feature>
<dbReference type="Pfam" id="PF02823">
    <property type="entry name" value="ATP-synt_DE_N"/>
    <property type="match status" value="1"/>
</dbReference>
<evidence type="ECO:0000256" key="10">
    <source>
        <dbReference type="ARBA" id="ARBA00023136"/>
    </source>
</evidence>
<dbReference type="SUPFAM" id="SSF51344">
    <property type="entry name" value="Epsilon subunit of F1F0-ATP synthase N-terminal domain"/>
    <property type="match status" value="1"/>
</dbReference>
<dbReference type="FunFam" id="2.60.15.10:FF:000003">
    <property type="entry name" value="ATP synthase subunit delta, mitochondrial"/>
    <property type="match status" value="1"/>
</dbReference>
<keyword evidence="8" id="KW-0406">Ion transport</keyword>
<comment type="similarity">
    <text evidence="2">Belongs to the ATPase epsilon chain family.</text>
</comment>